<feature type="compositionally biased region" description="Polar residues" evidence="1">
    <location>
        <begin position="1"/>
        <end position="17"/>
    </location>
</feature>
<dbReference type="SUPFAM" id="SSF52047">
    <property type="entry name" value="RNI-like"/>
    <property type="match status" value="1"/>
</dbReference>
<protein>
    <recommendedName>
        <fullName evidence="4">F-box domain-containing protein</fullName>
    </recommendedName>
</protein>
<dbReference type="Gene3D" id="3.80.10.10">
    <property type="entry name" value="Ribonuclease Inhibitor"/>
    <property type="match status" value="1"/>
</dbReference>
<accession>A8PGD6</accession>
<reference evidence="2 3" key="1">
    <citation type="journal article" date="2010" name="Proc. Natl. Acad. Sci. U.S.A.">
        <title>Insights into evolution of multicellular fungi from the assembled chromosomes of the mushroom Coprinopsis cinerea (Coprinus cinereus).</title>
        <authorList>
            <person name="Stajich J.E."/>
            <person name="Wilke S.K."/>
            <person name="Ahren D."/>
            <person name="Au C.H."/>
            <person name="Birren B.W."/>
            <person name="Borodovsky M."/>
            <person name="Burns C."/>
            <person name="Canback B."/>
            <person name="Casselton L.A."/>
            <person name="Cheng C.K."/>
            <person name="Deng J."/>
            <person name="Dietrich F.S."/>
            <person name="Fargo D.C."/>
            <person name="Farman M.L."/>
            <person name="Gathman A.C."/>
            <person name="Goldberg J."/>
            <person name="Guigo R."/>
            <person name="Hoegger P.J."/>
            <person name="Hooker J.B."/>
            <person name="Huggins A."/>
            <person name="James T.Y."/>
            <person name="Kamada T."/>
            <person name="Kilaru S."/>
            <person name="Kodira C."/>
            <person name="Kues U."/>
            <person name="Kupfer D."/>
            <person name="Kwan H.S."/>
            <person name="Lomsadze A."/>
            <person name="Li W."/>
            <person name="Lilly W.W."/>
            <person name="Ma L.J."/>
            <person name="Mackey A.J."/>
            <person name="Manning G."/>
            <person name="Martin F."/>
            <person name="Muraguchi H."/>
            <person name="Natvig D.O."/>
            <person name="Palmerini H."/>
            <person name="Ramesh M.A."/>
            <person name="Rehmeyer C.J."/>
            <person name="Roe B.A."/>
            <person name="Shenoy N."/>
            <person name="Stanke M."/>
            <person name="Ter-Hovhannisyan V."/>
            <person name="Tunlid A."/>
            <person name="Velagapudi R."/>
            <person name="Vision T.J."/>
            <person name="Zeng Q."/>
            <person name="Zolan M.E."/>
            <person name="Pukkila P.J."/>
        </authorList>
    </citation>
    <scope>NUCLEOTIDE SEQUENCE [LARGE SCALE GENOMIC DNA]</scope>
    <source>
        <strain evidence="3">Okayama-7 / 130 / ATCC MYA-4618 / FGSC 9003</strain>
    </source>
</reference>
<dbReference type="AlphaFoldDB" id="A8PGD6"/>
<feature type="region of interest" description="Disordered" evidence="1">
    <location>
        <begin position="1"/>
        <end position="25"/>
    </location>
</feature>
<name>A8PGD6_COPC7</name>
<dbReference type="KEGG" id="cci:CC1G_10187"/>
<comment type="caution">
    <text evidence="2">The sequence shown here is derived from an EMBL/GenBank/DDBJ whole genome shotgun (WGS) entry which is preliminary data.</text>
</comment>
<evidence type="ECO:0000256" key="1">
    <source>
        <dbReference type="SAM" id="MobiDB-lite"/>
    </source>
</evidence>
<keyword evidence="3" id="KW-1185">Reference proteome</keyword>
<dbReference type="RefSeq" id="XP_001841190.2">
    <property type="nucleotide sequence ID" value="XM_001841138.2"/>
</dbReference>
<gene>
    <name evidence="2" type="ORF">CC1G_10187</name>
</gene>
<evidence type="ECO:0000313" key="3">
    <source>
        <dbReference type="Proteomes" id="UP000001861"/>
    </source>
</evidence>
<dbReference type="HOGENOM" id="CLU_748056_0_0_1"/>
<evidence type="ECO:0008006" key="4">
    <source>
        <dbReference type="Google" id="ProtNLM"/>
    </source>
</evidence>
<dbReference type="Proteomes" id="UP000001861">
    <property type="component" value="Unassembled WGS sequence"/>
</dbReference>
<dbReference type="VEuPathDB" id="FungiDB:CC1G_10187"/>
<evidence type="ECO:0000313" key="2">
    <source>
        <dbReference type="EMBL" id="EAU80620.2"/>
    </source>
</evidence>
<dbReference type="GeneID" id="6017867"/>
<sequence length="370" mass="41563">MTFQRKASSSKSDSGNTIEIDPEPNERVDQALSTTPQIHFDFDNMTLAGMLAPLSTLTHLHLGTVSFDDVYQVLSSAPQLLFLSFTASNRSDTLNTCTRIQHDRLQALHIVIESGAHAEALTFTRLASFPNLTSLDISFKHGGQGIDSPVPLAYQAKADAFLSSFIAPFRHTLAYLSLQELDGHSPEILSPRALQAVAHQTPNLVQFYAKRHALSKDSEFEAVIAFLTGGDSKPNTATNFDDLLRCIMRYALWPKLQYFRWDCGDSTDISDRALLEFMRSRSGQYYYHDWRVVPLHQIVVTLPRKQNFPISLWDLEGLRYEIGYTDKYYSKDGTTQYLPFGRSGTARGTVGSKIRETSYNASGSHRRYSA</sequence>
<organism evidence="2 3">
    <name type="scientific">Coprinopsis cinerea (strain Okayama-7 / 130 / ATCC MYA-4618 / FGSC 9003)</name>
    <name type="common">Inky cap fungus</name>
    <name type="synonym">Hormographiella aspergillata</name>
    <dbReference type="NCBI Taxonomy" id="240176"/>
    <lineage>
        <taxon>Eukaryota</taxon>
        <taxon>Fungi</taxon>
        <taxon>Dikarya</taxon>
        <taxon>Basidiomycota</taxon>
        <taxon>Agaricomycotina</taxon>
        <taxon>Agaricomycetes</taxon>
        <taxon>Agaricomycetidae</taxon>
        <taxon>Agaricales</taxon>
        <taxon>Agaricineae</taxon>
        <taxon>Psathyrellaceae</taxon>
        <taxon>Coprinopsis</taxon>
    </lineage>
</organism>
<dbReference type="InParanoid" id="A8PGD6"/>
<dbReference type="InterPro" id="IPR032675">
    <property type="entry name" value="LRR_dom_sf"/>
</dbReference>
<dbReference type="EMBL" id="AACS02000002">
    <property type="protein sequence ID" value="EAU80620.2"/>
    <property type="molecule type" value="Genomic_DNA"/>
</dbReference>
<proteinExistence type="predicted"/>